<protein>
    <submittedName>
        <fullName evidence="2">Kinesin-like protein KIF22-like</fullName>
    </submittedName>
</protein>
<proteinExistence type="predicted"/>
<dbReference type="Proteomes" id="UP000265520">
    <property type="component" value="Unassembled WGS sequence"/>
</dbReference>
<sequence length="117" mass="13150">MEAKLRAWLESKGKTNSSQQRLGPFNSPLVKKTPGSIISSAKRSVNFNTSVKEARTSTKKDAKQTTERNFSVSFRNLLDGEVAFDSCKEDNDKREIEHEANNVACESYNNLTVEISY</sequence>
<keyword evidence="3" id="KW-1185">Reference proteome</keyword>
<name>A0A392P4T8_9FABA</name>
<feature type="compositionally biased region" description="Basic and acidic residues" evidence="1">
    <location>
        <begin position="1"/>
        <end position="13"/>
    </location>
</feature>
<accession>A0A392P4T8</accession>
<comment type="caution">
    <text evidence="2">The sequence shown here is derived from an EMBL/GenBank/DDBJ whole genome shotgun (WGS) entry which is preliminary data.</text>
</comment>
<dbReference type="EMBL" id="LXQA010061817">
    <property type="protein sequence ID" value="MCI06430.1"/>
    <property type="molecule type" value="Genomic_DNA"/>
</dbReference>
<feature type="region of interest" description="Disordered" evidence="1">
    <location>
        <begin position="1"/>
        <end position="29"/>
    </location>
</feature>
<organism evidence="2 3">
    <name type="scientific">Trifolium medium</name>
    <dbReference type="NCBI Taxonomy" id="97028"/>
    <lineage>
        <taxon>Eukaryota</taxon>
        <taxon>Viridiplantae</taxon>
        <taxon>Streptophyta</taxon>
        <taxon>Embryophyta</taxon>
        <taxon>Tracheophyta</taxon>
        <taxon>Spermatophyta</taxon>
        <taxon>Magnoliopsida</taxon>
        <taxon>eudicotyledons</taxon>
        <taxon>Gunneridae</taxon>
        <taxon>Pentapetalae</taxon>
        <taxon>rosids</taxon>
        <taxon>fabids</taxon>
        <taxon>Fabales</taxon>
        <taxon>Fabaceae</taxon>
        <taxon>Papilionoideae</taxon>
        <taxon>50 kb inversion clade</taxon>
        <taxon>NPAAA clade</taxon>
        <taxon>Hologalegina</taxon>
        <taxon>IRL clade</taxon>
        <taxon>Trifolieae</taxon>
        <taxon>Trifolium</taxon>
    </lineage>
</organism>
<dbReference type="AlphaFoldDB" id="A0A392P4T8"/>
<evidence type="ECO:0000313" key="3">
    <source>
        <dbReference type="Proteomes" id="UP000265520"/>
    </source>
</evidence>
<evidence type="ECO:0000256" key="1">
    <source>
        <dbReference type="SAM" id="MobiDB-lite"/>
    </source>
</evidence>
<evidence type="ECO:0000313" key="2">
    <source>
        <dbReference type="EMBL" id="MCI06430.1"/>
    </source>
</evidence>
<reference evidence="2 3" key="1">
    <citation type="journal article" date="2018" name="Front. Plant Sci.">
        <title>Red Clover (Trifolium pratense) and Zigzag Clover (T. medium) - A Picture of Genomic Similarities and Differences.</title>
        <authorList>
            <person name="Dluhosova J."/>
            <person name="Istvanek J."/>
            <person name="Nedelnik J."/>
            <person name="Repkova J."/>
        </authorList>
    </citation>
    <scope>NUCLEOTIDE SEQUENCE [LARGE SCALE GENOMIC DNA]</scope>
    <source>
        <strain evidence="3">cv. 10/8</strain>
        <tissue evidence="2">Leaf</tissue>
    </source>
</reference>